<dbReference type="InterPro" id="IPR015411">
    <property type="entry name" value="Rep_factor_Mcm10_C"/>
</dbReference>
<dbReference type="PANTHER" id="PTHR13454:SF11">
    <property type="entry name" value="PROTEIN MCM10 HOMOLOG"/>
    <property type="match status" value="1"/>
</dbReference>
<dbReference type="GO" id="GO:0008270">
    <property type="term" value="F:zinc ion binding"/>
    <property type="evidence" value="ECO:0007669"/>
    <property type="project" value="UniProtKB-KW"/>
</dbReference>
<dbReference type="InterPro" id="IPR040184">
    <property type="entry name" value="Mcm10"/>
</dbReference>
<dbReference type="KEGG" id="hai:109393811"/>
<feature type="compositionally biased region" description="Acidic residues" evidence="12">
    <location>
        <begin position="47"/>
        <end position="68"/>
    </location>
</feature>
<keyword evidence="8" id="KW-0862">Zinc</keyword>
<comment type="subcellular location">
    <subcellularLocation>
        <location evidence="1">Nucleus</location>
    </subcellularLocation>
</comment>
<evidence type="ECO:0000256" key="12">
    <source>
        <dbReference type="SAM" id="MobiDB-lite"/>
    </source>
</evidence>
<evidence type="ECO:0000256" key="10">
    <source>
        <dbReference type="ARBA" id="ARBA00023125"/>
    </source>
</evidence>
<name>A0A8B7SZY3_HIPAR</name>
<evidence type="ECO:0000256" key="4">
    <source>
        <dbReference type="ARBA" id="ARBA00022705"/>
    </source>
</evidence>
<dbReference type="AlphaFoldDB" id="A0A8B7SZY3"/>
<dbReference type="FunFam" id="2.40.50.140:FF:000167">
    <property type="entry name" value="Minichromosome maintenance 10 replication initiation factor"/>
    <property type="match status" value="1"/>
</dbReference>
<dbReference type="GeneID" id="109393811"/>
<feature type="region of interest" description="Disordered" evidence="12">
    <location>
        <begin position="47"/>
        <end position="70"/>
    </location>
</feature>
<feature type="domain" description="Replication factor Mcm10 C-terminal" evidence="13">
    <location>
        <begin position="478"/>
        <end position="828"/>
    </location>
</feature>
<dbReference type="InterPro" id="IPR012340">
    <property type="entry name" value="NA-bd_OB-fold"/>
</dbReference>
<evidence type="ECO:0000256" key="9">
    <source>
        <dbReference type="ARBA" id="ARBA00023054"/>
    </source>
</evidence>
<evidence type="ECO:0000256" key="7">
    <source>
        <dbReference type="ARBA" id="ARBA00022771"/>
    </source>
</evidence>
<evidence type="ECO:0000256" key="2">
    <source>
        <dbReference type="ARBA" id="ARBA00009679"/>
    </source>
</evidence>
<keyword evidence="14" id="KW-1185">Reference proteome</keyword>
<feature type="region of interest" description="Disordered" evidence="12">
    <location>
        <begin position="539"/>
        <end position="587"/>
    </location>
</feature>
<comment type="similarity">
    <text evidence="2">Belongs to the MCM10 family.</text>
</comment>
<dbReference type="InterPro" id="IPR055065">
    <property type="entry name" value="OB_MCM10"/>
</dbReference>
<gene>
    <name evidence="15" type="primary">MCM10</name>
</gene>
<dbReference type="CTD" id="55388"/>
<evidence type="ECO:0000313" key="14">
    <source>
        <dbReference type="Proteomes" id="UP000694851"/>
    </source>
</evidence>
<protein>
    <recommendedName>
        <fullName evidence="3">Protein MCM10 homolog</fullName>
    </recommendedName>
</protein>
<keyword evidence="10" id="KW-0238">DNA-binding</keyword>
<dbReference type="Pfam" id="PF24863">
    <property type="entry name" value="zf-CCCH_Mcm10"/>
    <property type="match status" value="1"/>
</dbReference>
<evidence type="ECO:0000256" key="1">
    <source>
        <dbReference type="ARBA" id="ARBA00004123"/>
    </source>
</evidence>
<dbReference type="GO" id="GO:0006974">
    <property type="term" value="P:DNA damage response"/>
    <property type="evidence" value="ECO:0007669"/>
    <property type="project" value="UniProtKB-KW"/>
</dbReference>
<dbReference type="Gene3D" id="2.40.50.140">
    <property type="entry name" value="Nucleic acid-binding proteins"/>
    <property type="match status" value="1"/>
</dbReference>
<dbReference type="InterPro" id="IPR056791">
    <property type="entry name" value="Znf_Mcm10_C"/>
</dbReference>
<evidence type="ECO:0000256" key="6">
    <source>
        <dbReference type="ARBA" id="ARBA00022763"/>
    </source>
</evidence>
<feature type="compositionally biased region" description="Low complexity" evidence="12">
    <location>
        <begin position="548"/>
        <end position="566"/>
    </location>
</feature>
<keyword evidence="5" id="KW-0479">Metal-binding</keyword>
<dbReference type="Pfam" id="PF22379">
    <property type="entry name" value="OB_MCM10"/>
    <property type="match status" value="1"/>
</dbReference>
<dbReference type="Pfam" id="PF09329">
    <property type="entry name" value="zf-primase"/>
    <property type="match status" value="1"/>
</dbReference>
<keyword evidence="7" id="KW-0863">Zinc-finger</keyword>
<evidence type="ECO:0000256" key="11">
    <source>
        <dbReference type="ARBA" id="ARBA00023242"/>
    </source>
</evidence>
<evidence type="ECO:0000313" key="15">
    <source>
        <dbReference type="RefSeq" id="XP_019518962.1"/>
    </source>
</evidence>
<sequence length="830" mass="93467">MDVEEDELSLLTALLEENESALNCYPEESQPSTHVYCCKPDTYDELFDADGDGESYTEEADDGEVETPEDQKENLATLFGDMEDLTDEEDIPPLQSTKNRAYLVIGKMGVTRMNELKKLQEQMKSLQEQLKMTTINQPASPARAHKSVDQSPRPPLKEKKVQRIQESTCFSAELDVPALPKTKRVARTPKVSPTGVVLETGSSLPWFFKNTRPRVSSTEMNKKMTGRKLIRLSQLKEKIARENLEEIDWVTFGVILKKVTPQSSNSGKTFSIWRLNDLCDLTRNVSLFLFGEVHKQLWKTEQGTVIGLLNANPMKPKDGSEEVCLSIDHPQKILIMGEAIDLGTCKAKKKNGKPCTQTVNLKDCEYCQYHIQIQYKKLSAKRADLQSTFSGGRIPKKFARRGASLRERLCQDGFYYGGVSSASCAASIAAAVAPKKKIQTTLTDFVMKGTDLILQETQRKLGIPQKSLSCSEEFRELMDLPTFGARNLKQHLAKANSPGILGSPKPAFQSISASALLKQQKQQMLEMRKRKTEEIEKRFLQSSSEVVSPAMPSSSRQPPSRSPPTRAGFPRLKGTPATQAPKLGRGISEGDDVLVFDESPPPKPKLSALAEAKKLAAITKLRAKGQILTKTDPNSIKKKKSDLQDVLELKERVEKSATFSPQAEDELEPARKKRREQLAYVESGEFQKILKAKSKHTGILKEAEAELQELYFEPLVKKEQMEEKMRNIKEVKCRVVTCRKCAYTHFKLLETCVQEQHNYYWHDGIKRFFKCPCGNRCISLDRLPKKHCSNCGLFKWERDAMLKEKTGPKIGGETLLPRGEEHAKFLNSLK</sequence>
<accession>A0A8B7SZY3</accession>
<dbReference type="InterPro" id="IPR015408">
    <property type="entry name" value="Znf_Mcm10/DnaG"/>
</dbReference>
<keyword evidence="11" id="KW-0539">Nucleus</keyword>
<dbReference type="PANTHER" id="PTHR13454">
    <property type="entry name" value="PROTEIN MCM10 HOMOLOG"/>
    <property type="match status" value="1"/>
</dbReference>
<dbReference type="GO" id="GO:0006270">
    <property type="term" value="P:DNA replication initiation"/>
    <property type="evidence" value="ECO:0007669"/>
    <property type="project" value="InterPro"/>
</dbReference>
<evidence type="ECO:0000256" key="8">
    <source>
        <dbReference type="ARBA" id="ARBA00022833"/>
    </source>
</evidence>
<keyword evidence="4" id="KW-0235">DNA replication</keyword>
<organism evidence="14 15">
    <name type="scientific">Hipposideros armiger</name>
    <name type="common">Great Himalayan leaf-nosed bat</name>
    <dbReference type="NCBI Taxonomy" id="186990"/>
    <lineage>
        <taxon>Eukaryota</taxon>
        <taxon>Metazoa</taxon>
        <taxon>Chordata</taxon>
        <taxon>Craniata</taxon>
        <taxon>Vertebrata</taxon>
        <taxon>Euteleostomi</taxon>
        <taxon>Mammalia</taxon>
        <taxon>Eutheria</taxon>
        <taxon>Laurasiatheria</taxon>
        <taxon>Chiroptera</taxon>
        <taxon>Yinpterochiroptera</taxon>
        <taxon>Rhinolophoidea</taxon>
        <taxon>Hipposideridae</taxon>
        <taxon>Hipposideros</taxon>
    </lineage>
</organism>
<dbReference type="RefSeq" id="XP_019518962.1">
    <property type="nucleotide sequence ID" value="XM_019663417.1"/>
</dbReference>
<evidence type="ECO:0000259" key="13">
    <source>
        <dbReference type="SMART" id="SM01280"/>
    </source>
</evidence>
<keyword evidence="9" id="KW-0175">Coiled coil</keyword>
<dbReference type="GO" id="GO:0003697">
    <property type="term" value="F:single-stranded DNA binding"/>
    <property type="evidence" value="ECO:0007669"/>
    <property type="project" value="InterPro"/>
</dbReference>
<dbReference type="OrthoDB" id="273123at2759"/>
<proteinExistence type="inferred from homology"/>
<dbReference type="Proteomes" id="UP000694851">
    <property type="component" value="Unplaced"/>
</dbReference>
<evidence type="ECO:0000256" key="5">
    <source>
        <dbReference type="ARBA" id="ARBA00022723"/>
    </source>
</evidence>
<keyword evidence="6" id="KW-0227">DNA damage</keyword>
<dbReference type="Pfam" id="PF09332">
    <property type="entry name" value="Mcm10"/>
    <property type="match status" value="1"/>
</dbReference>
<dbReference type="SMART" id="SM01280">
    <property type="entry name" value="Mcm10"/>
    <property type="match status" value="1"/>
</dbReference>
<dbReference type="GO" id="GO:0003688">
    <property type="term" value="F:DNA replication origin binding"/>
    <property type="evidence" value="ECO:0007669"/>
    <property type="project" value="TreeGrafter"/>
</dbReference>
<evidence type="ECO:0000256" key="3">
    <source>
        <dbReference type="ARBA" id="ARBA00017770"/>
    </source>
</evidence>
<reference evidence="15" key="1">
    <citation type="submission" date="2025-08" db="UniProtKB">
        <authorList>
            <consortium name="RefSeq"/>
        </authorList>
    </citation>
    <scope>IDENTIFICATION</scope>
    <source>
        <tissue evidence="15">Muscle</tissue>
    </source>
</reference>
<feature type="region of interest" description="Disordered" evidence="12">
    <location>
        <begin position="135"/>
        <end position="161"/>
    </location>
</feature>
<dbReference type="GO" id="GO:0043596">
    <property type="term" value="C:nuclear replication fork"/>
    <property type="evidence" value="ECO:0007669"/>
    <property type="project" value="TreeGrafter"/>
</dbReference>